<sequence>MGNYVTYANQDNEKRKLPLFNLIVISPLASVGAILPSPALEAISDHYATPAHRAEWVVTIFVLGYALSQLIYCLVAHAFGRKKHCMLVLVYP</sequence>
<proteinExistence type="predicted"/>
<keyword evidence="3 4" id="KW-0472">Membrane</keyword>
<keyword evidence="1 4" id="KW-0812">Transmembrane</keyword>
<gene>
    <name evidence="6" type="ORF">VMF7928_01476</name>
</gene>
<evidence type="ECO:0000256" key="4">
    <source>
        <dbReference type="SAM" id="Phobius"/>
    </source>
</evidence>
<feature type="transmembrane region" description="Helical" evidence="4">
    <location>
        <begin position="19"/>
        <end position="36"/>
    </location>
</feature>
<protein>
    <recommendedName>
        <fullName evidence="5">Major facilitator superfamily (MFS) profile domain-containing protein</fullName>
    </recommendedName>
</protein>
<dbReference type="Proteomes" id="UP000838748">
    <property type="component" value="Unassembled WGS sequence"/>
</dbReference>
<name>A0ABM9A235_9VIBR</name>
<dbReference type="EMBL" id="CAKLDM010000002">
    <property type="protein sequence ID" value="CAH0538554.1"/>
    <property type="molecule type" value="Genomic_DNA"/>
</dbReference>
<comment type="caution">
    <text evidence="6">The sequence shown here is derived from an EMBL/GenBank/DDBJ whole genome shotgun (WGS) entry which is preliminary data.</text>
</comment>
<dbReference type="RefSeq" id="WP_237360837.1">
    <property type="nucleotide sequence ID" value="NZ_CAKLDM010000002.1"/>
</dbReference>
<evidence type="ECO:0000256" key="3">
    <source>
        <dbReference type="ARBA" id="ARBA00023136"/>
    </source>
</evidence>
<evidence type="ECO:0000313" key="6">
    <source>
        <dbReference type="EMBL" id="CAH0538554.1"/>
    </source>
</evidence>
<organism evidence="6 7">
    <name type="scientific">Vibrio marisflavi CECT 7928</name>
    <dbReference type="NCBI Taxonomy" id="634439"/>
    <lineage>
        <taxon>Bacteria</taxon>
        <taxon>Pseudomonadati</taxon>
        <taxon>Pseudomonadota</taxon>
        <taxon>Gammaproteobacteria</taxon>
        <taxon>Vibrionales</taxon>
        <taxon>Vibrionaceae</taxon>
        <taxon>Vibrio</taxon>
    </lineage>
</organism>
<dbReference type="InterPro" id="IPR036259">
    <property type="entry name" value="MFS_trans_sf"/>
</dbReference>
<dbReference type="PROSITE" id="PS50850">
    <property type="entry name" value="MFS"/>
    <property type="match status" value="1"/>
</dbReference>
<evidence type="ECO:0000259" key="5">
    <source>
        <dbReference type="PROSITE" id="PS50850"/>
    </source>
</evidence>
<reference evidence="6" key="1">
    <citation type="submission" date="2021-11" db="EMBL/GenBank/DDBJ databases">
        <authorList>
            <person name="Rodrigo-Torres L."/>
            <person name="Arahal R. D."/>
            <person name="Lucena T."/>
        </authorList>
    </citation>
    <scope>NUCLEOTIDE SEQUENCE</scope>
    <source>
        <strain evidence="6">CECT 7928</strain>
    </source>
</reference>
<evidence type="ECO:0000256" key="2">
    <source>
        <dbReference type="ARBA" id="ARBA00022989"/>
    </source>
</evidence>
<dbReference type="Gene3D" id="1.20.1720.10">
    <property type="entry name" value="Multidrug resistance protein D"/>
    <property type="match status" value="1"/>
</dbReference>
<dbReference type="InterPro" id="IPR020846">
    <property type="entry name" value="MFS_dom"/>
</dbReference>
<keyword evidence="2 4" id="KW-1133">Transmembrane helix</keyword>
<feature type="domain" description="Major facilitator superfamily (MFS) profile" evidence="5">
    <location>
        <begin position="18"/>
        <end position="92"/>
    </location>
</feature>
<keyword evidence="7" id="KW-1185">Reference proteome</keyword>
<evidence type="ECO:0000256" key="1">
    <source>
        <dbReference type="ARBA" id="ARBA00022692"/>
    </source>
</evidence>
<accession>A0ABM9A235</accession>
<dbReference type="SUPFAM" id="SSF103473">
    <property type="entry name" value="MFS general substrate transporter"/>
    <property type="match status" value="1"/>
</dbReference>
<feature type="transmembrane region" description="Helical" evidence="4">
    <location>
        <begin position="56"/>
        <end position="79"/>
    </location>
</feature>
<evidence type="ECO:0000313" key="7">
    <source>
        <dbReference type="Proteomes" id="UP000838748"/>
    </source>
</evidence>